<dbReference type="InterPro" id="IPR001138">
    <property type="entry name" value="Zn2Cys6_DnaBD"/>
</dbReference>
<evidence type="ECO:0000313" key="4">
    <source>
        <dbReference type="EMBL" id="KAF2106386.1"/>
    </source>
</evidence>
<feature type="domain" description="Zn(2)-C6 fungal-type" evidence="3">
    <location>
        <begin position="10"/>
        <end position="40"/>
    </location>
</feature>
<keyword evidence="5" id="KW-1185">Reference proteome</keyword>
<feature type="region of interest" description="Disordered" evidence="2">
    <location>
        <begin position="51"/>
        <end position="98"/>
    </location>
</feature>
<dbReference type="GO" id="GO:0008270">
    <property type="term" value="F:zinc ion binding"/>
    <property type="evidence" value="ECO:0007669"/>
    <property type="project" value="InterPro"/>
</dbReference>
<dbReference type="InterPro" id="IPR036864">
    <property type="entry name" value="Zn2-C6_fun-type_DNA-bd_sf"/>
</dbReference>
<protein>
    <recommendedName>
        <fullName evidence="3">Zn(2)-C6 fungal-type domain-containing protein</fullName>
    </recommendedName>
</protein>
<sequence>MRVERQQRRACDRCHAVKEKCRWSDDKTTCERCHRLRSTCQISRPIATAGRKSRYHHAIAGARRESRSSSSESSLTASPDGSSNTSNTIAETTPPPLMHISTQPSIFTGLNDRELEFLQGIPQGRTRIDQFLVGPSFRACHQQTFLRQLCTATFIIQDAVIASSALIACEDELHTNHQDRAIGHKRAASAISALRSLGSFSSGDLSAILMLSASAVTFALHISGSALAICRHSLHLIQPFYSPTMDLDTDSLAFLVCLVHSETAECLLRCEVPTLRFEVPLRYTVDRFLGVAAPLLSHLHDICEISYNLSRATSVNNAETMRSLDEIGLAVDHWQPSLPNDFMTRFEPAEVASMLAQANVHRWSILLIAHRLCYPYGTETTKGTALSIAILTEVDSTVKLTTRSIPCIDIAYIVACFELTDTRERQLALTKTEVVVEFSRQLQSKIKLLLIDFWRIRDARKQLYWYSISSLLLP</sequence>
<feature type="compositionally biased region" description="Polar residues" evidence="2">
    <location>
        <begin position="75"/>
        <end position="91"/>
    </location>
</feature>
<dbReference type="OrthoDB" id="4137815at2759"/>
<proteinExistence type="predicted"/>
<evidence type="ECO:0000256" key="1">
    <source>
        <dbReference type="ARBA" id="ARBA00023242"/>
    </source>
</evidence>
<dbReference type="PROSITE" id="PS00463">
    <property type="entry name" value="ZN2_CY6_FUNGAL_1"/>
    <property type="match status" value="1"/>
</dbReference>
<evidence type="ECO:0000259" key="3">
    <source>
        <dbReference type="PROSITE" id="PS00463"/>
    </source>
</evidence>
<gene>
    <name evidence="4" type="ORF">BDV96DRAFT_334562</name>
</gene>
<evidence type="ECO:0000256" key="2">
    <source>
        <dbReference type="SAM" id="MobiDB-lite"/>
    </source>
</evidence>
<dbReference type="Gene3D" id="4.10.240.10">
    <property type="entry name" value="Zn(2)-C6 fungal-type DNA-binding domain"/>
    <property type="match status" value="1"/>
</dbReference>
<dbReference type="CDD" id="cd00067">
    <property type="entry name" value="GAL4"/>
    <property type="match status" value="1"/>
</dbReference>
<reference evidence="4" key="1">
    <citation type="journal article" date="2020" name="Stud. Mycol.">
        <title>101 Dothideomycetes genomes: a test case for predicting lifestyles and emergence of pathogens.</title>
        <authorList>
            <person name="Haridas S."/>
            <person name="Albert R."/>
            <person name="Binder M."/>
            <person name="Bloem J."/>
            <person name="Labutti K."/>
            <person name="Salamov A."/>
            <person name="Andreopoulos B."/>
            <person name="Baker S."/>
            <person name="Barry K."/>
            <person name="Bills G."/>
            <person name="Bluhm B."/>
            <person name="Cannon C."/>
            <person name="Castanera R."/>
            <person name="Culley D."/>
            <person name="Daum C."/>
            <person name="Ezra D."/>
            <person name="Gonzalez J."/>
            <person name="Henrissat B."/>
            <person name="Kuo A."/>
            <person name="Liang C."/>
            <person name="Lipzen A."/>
            <person name="Lutzoni F."/>
            <person name="Magnuson J."/>
            <person name="Mondo S."/>
            <person name="Nolan M."/>
            <person name="Ohm R."/>
            <person name="Pangilinan J."/>
            <person name="Park H.-J."/>
            <person name="Ramirez L."/>
            <person name="Alfaro M."/>
            <person name="Sun H."/>
            <person name="Tritt A."/>
            <person name="Yoshinaga Y."/>
            <person name="Zwiers L.-H."/>
            <person name="Turgeon B."/>
            <person name="Goodwin S."/>
            <person name="Spatafora J."/>
            <person name="Crous P."/>
            <person name="Grigoriev I."/>
        </authorList>
    </citation>
    <scope>NUCLEOTIDE SEQUENCE</scope>
    <source>
        <strain evidence="4">CBS 627.86</strain>
    </source>
</reference>
<dbReference type="SUPFAM" id="SSF57701">
    <property type="entry name" value="Zn2/Cys6 DNA-binding domain"/>
    <property type="match status" value="1"/>
</dbReference>
<keyword evidence="1" id="KW-0539">Nucleus</keyword>
<dbReference type="Proteomes" id="UP000799770">
    <property type="component" value="Unassembled WGS sequence"/>
</dbReference>
<evidence type="ECO:0000313" key="5">
    <source>
        <dbReference type="Proteomes" id="UP000799770"/>
    </source>
</evidence>
<dbReference type="AlphaFoldDB" id="A0A6A5YH15"/>
<accession>A0A6A5YH15</accession>
<dbReference type="EMBL" id="ML977363">
    <property type="protein sequence ID" value="KAF2106386.1"/>
    <property type="molecule type" value="Genomic_DNA"/>
</dbReference>
<organism evidence="4 5">
    <name type="scientific">Lophiotrema nucula</name>
    <dbReference type="NCBI Taxonomy" id="690887"/>
    <lineage>
        <taxon>Eukaryota</taxon>
        <taxon>Fungi</taxon>
        <taxon>Dikarya</taxon>
        <taxon>Ascomycota</taxon>
        <taxon>Pezizomycotina</taxon>
        <taxon>Dothideomycetes</taxon>
        <taxon>Pleosporomycetidae</taxon>
        <taxon>Pleosporales</taxon>
        <taxon>Lophiotremataceae</taxon>
        <taxon>Lophiotrema</taxon>
    </lineage>
</organism>
<name>A0A6A5YH15_9PLEO</name>
<dbReference type="GO" id="GO:0000981">
    <property type="term" value="F:DNA-binding transcription factor activity, RNA polymerase II-specific"/>
    <property type="evidence" value="ECO:0007669"/>
    <property type="project" value="InterPro"/>
</dbReference>